<dbReference type="SMART" id="SM00937">
    <property type="entry name" value="PCRF"/>
    <property type="match status" value="1"/>
</dbReference>
<keyword evidence="6" id="KW-0963">Cytoplasm</keyword>
<dbReference type="Pfam" id="PF00472">
    <property type="entry name" value="RF-1"/>
    <property type="match status" value="1"/>
</dbReference>
<keyword evidence="4 6" id="KW-0488">Methylation</keyword>
<evidence type="ECO:0000313" key="10">
    <source>
        <dbReference type="Proteomes" id="UP000237798"/>
    </source>
</evidence>
<evidence type="ECO:0000256" key="2">
    <source>
        <dbReference type="ARBA" id="ARBA00010835"/>
    </source>
</evidence>
<dbReference type="AlphaFoldDB" id="A0A2T0BQL3"/>
<keyword evidence="10" id="KW-1185">Reference proteome</keyword>
<evidence type="ECO:0000256" key="3">
    <source>
        <dbReference type="ARBA" id="ARBA00019192"/>
    </source>
</evidence>
<comment type="subcellular location">
    <subcellularLocation>
        <location evidence="6">Cytoplasm</location>
    </subcellularLocation>
</comment>
<comment type="similarity">
    <text evidence="2 6">Belongs to the prokaryotic/mitochondrial release factor family.</text>
</comment>
<dbReference type="HAMAP" id="MF_00094">
    <property type="entry name" value="Rel_fac_2"/>
    <property type="match status" value="1"/>
</dbReference>
<comment type="caution">
    <text evidence="9">The sequence shown here is derived from an EMBL/GenBank/DDBJ whole genome shotgun (WGS) entry which is preliminary data.</text>
</comment>
<dbReference type="PROSITE" id="PS00745">
    <property type="entry name" value="RF_PROK_I"/>
    <property type="match status" value="1"/>
</dbReference>
<feature type="coiled-coil region" evidence="7">
    <location>
        <begin position="18"/>
        <end position="77"/>
    </location>
</feature>
<comment type="PTM">
    <text evidence="6">Methylated by PrmC. Methylation increases the termination efficiency of RF2.</text>
</comment>
<organism evidence="9 10">
    <name type="scientific">Clostridium luticellarii</name>
    <dbReference type="NCBI Taxonomy" id="1691940"/>
    <lineage>
        <taxon>Bacteria</taxon>
        <taxon>Bacillati</taxon>
        <taxon>Bacillota</taxon>
        <taxon>Clostridia</taxon>
        <taxon>Eubacteriales</taxon>
        <taxon>Clostridiaceae</taxon>
        <taxon>Clostridium</taxon>
    </lineage>
</organism>
<comment type="function">
    <text evidence="1 6">Peptide chain release factor 2 directs the termination of translation in response to the peptide chain termination codons UGA and UAA.</text>
</comment>
<dbReference type="Gene3D" id="3.30.160.20">
    <property type="match status" value="1"/>
</dbReference>
<reference evidence="9 10" key="1">
    <citation type="submission" date="2018-03" db="EMBL/GenBank/DDBJ databases">
        <title>Genome sequence of Clostridium luticellarii DSM 29923.</title>
        <authorList>
            <person name="Poehlein A."/>
            <person name="Daniel R."/>
        </authorList>
    </citation>
    <scope>NUCLEOTIDE SEQUENCE [LARGE SCALE GENOMIC DNA]</scope>
    <source>
        <strain evidence="9 10">DSM 29923</strain>
    </source>
</reference>
<dbReference type="PANTHER" id="PTHR43116:SF3">
    <property type="entry name" value="CLASS I PEPTIDE CHAIN RELEASE FACTOR"/>
    <property type="match status" value="1"/>
</dbReference>
<evidence type="ECO:0000256" key="7">
    <source>
        <dbReference type="SAM" id="Coils"/>
    </source>
</evidence>
<gene>
    <name evidence="6 9" type="primary">prfB</name>
    <name evidence="9" type="ORF">CLLU_08180</name>
</gene>
<accession>A0A2T0BQL3</accession>
<evidence type="ECO:0000259" key="8">
    <source>
        <dbReference type="PROSITE" id="PS00745"/>
    </source>
</evidence>
<dbReference type="Gene3D" id="3.30.70.1660">
    <property type="match status" value="1"/>
</dbReference>
<feature type="domain" description="Prokaryotic-type class I peptide chain release factors" evidence="8">
    <location>
        <begin position="206"/>
        <end position="222"/>
    </location>
</feature>
<dbReference type="InterPro" id="IPR004374">
    <property type="entry name" value="PrfB"/>
</dbReference>
<evidence type="ECO:0000313" key="9">
    <source>
        <dbReference type="EMBL" id="PRR86168.1"/>
    </source>
</evidence>
<dbReference type="InterPro" id="IPR045853">
    <property type="entry name" value="Pep_chain_release_fac_I_sf"/>
</dbReference>
<keyword evidence="5 6" id="KW-0648">Protein biosynthesis</keyword>
<evidence type="ECO:0000256" key="1">
    <source>
        <dbReference type="ARBA" id="ARBA00002613"/>
    </source>
</evidence>
<dbReference type="Pfam" id="PF03462">
    <property type="entry name" value="PCRF"/>
    <property type="match status" value="1"/>
</dbReference>
<dbReference type="InterPro" id="IPR000352">
    <property type="entry name" value="Pep_chain_release_fac_I"/>
</dbReference>
<proteinExistence type="inferred from homology"/>
<dbReference type="EMBL" id="PVXP01000007">
    <property type="protein sequence ID" value="PRR86168.1"/>
    <property type="molecule type" value="Genomic_DNA"/>
</dbReference>
<feature type="modified residue" description="N5-methylglutamine" evidence="6">
    <location>
        <position position="213"/>
    </location>
</feature>
<sequence length="328" mass="37245">MKMQEADFWNNIEEAQKISSEEKNLADKLNEYKGLLQRIEDARVLIEIASEDESISLKDISGEIDDIQSQIEELKTETLLSGEYDRNNAILNLHVGVGGTDAQDWTEMLLRMYTRWAEKKGYKIETLDMLPADDAGIKSVSLRIIGEFAYGYLKAEKGIHRLVRISPFNANGKRQTSFTSVEVLPELTESQNIDIRPEDLKVDTFRAGGAGGQYVNKTESAVRITHIPTGIVVQCQNERSQHYNREQALKMLKSKLVELKERAHKDKIEDLTGELKDMGWGSQIRSYVFHPYTLVKDHRTGVESGNISSVMDGNIDDFIKGYLKQQTK</sequence>
<dbReference type="NCBIfam" id="TIGR00020">
    <property type="entry name" value="prfB"/>
    <property type="match status" value="1"/>
</dbReference>
<dbReference type="GO" id="GO:0016149">
    <property type="term" value="F:translation release factor activity, codon specific"/>
    <property type="evidence" value="ECO:0007669"/>
    <property type="project" value="UniProtKB-UniRule"/>
</dbReference>
<evidence type="ECO:0000256" key="6">
    <source>
        <dbReference type="HAMAP-Rule" id="MF_00094"/>
    </source>
</evidence>
<dbReference type="SUPFAM" id="SSF75620">
    <property type="entry name" value="Release factor"/>
    <property type="match status" value="1"/>
</dbReference>
<keyword evidence="7" id="KW-0175">Coiled coil</keyword>
<dbReference type="FunFam" id="3.30.160.20:FF:000010">
    <property type="entry name" value="Peptide chain release factor 2"/>
    <property type="match status" value="1"/>
</dbReference>
<evidence type="ECO:0000256" key="5">
    <source>
        <dbReference type="ARBA" id="ARBA00022917"/>
    </source>
</evidence>
<protein>
    <recommendedName>
        <fullName evidence="3 6">Peptide chain release factor 2</fullName>
        <shortName evidence="6">RF-2</shortName>
    </recommendedName>
</protein>
<dbReference type="InterPro" id="IPR005139">
    <property type="entry name" value="PCRF"/>
</dbReference>
<dbReference type="PANTHER" id="PTHR43116">
    <property type="entry name" value="PEPTIDE CHAIN RELEASE FACTOR 2"/>
    <property type="match status" value="1"/>
</dbReference>
<dbReference type="Proteomes" id="UP000237798">
    <property type="component" value="Unassembled WGS sequence"/>
</dbReference>
<dbReference type="GO" id="GO:0005737">
    <property type="term" value="C:cytoplasm"/>
    <property type="evidence" value="ECO:0007669"/>
    <property type="project" value="UniProtKB-SubCell"/>
</dbReference>
<dbReference type="Gene3D" id="1.20.58.410">
    <property type="entry name" value="Release factor"/>
    <property type="match status" value="1"/>
</dbReference>
<name>A0A2T0BQL3_9CLOT</name>
<evidence type="ECO:0000256" key="4">
    <source>
        <dbReference type="ARBA" id="ARBA00022481"/>
    </source>
</evidence>